<protein>
    <submittedName>
        <fullName evidence="8">Putative DNA uptake protein</fullName>
    </submittedName>
</protein>
<keyword evidence="2" id="KW-1003">Cell membrane</keyword>
<name>A9WS82_RENSM</name>
<dbReference type="STRING" id="288705.RSal33209_1937"/>
<dbReference type="KEGG" id="rsa:RSal33209_1937"/>
<keyword evidence="5 6" id="KW-0472">Membrane</keyword>
<dbReference type="EMBL" id="CP000910">
    <property type="protein sequence ID" value="ABY23670.1"/>
    <property type="molecule type" value="Genomic_DNA"/>
</dbReference>
<sequence>MPSKRPIFLAFTREAISSVRSRWQGRESSPGLNRSESNWHDLRLVPASLVSWLAALLGVRLEIWVAAITLLGSFLLAAGIVLVGSQLISAQRRRRAQRLRKVCHQLLLTLGIGAAALLFSALLSWQRVPGPLIDPIDQGSSIIATLEVSDSPQPLTKSDRVSIKLKLKHVKINGLEFDSHADLTAIAAGAWAQLRPGQTVVAAGNLRKVDPGEPVIARFTPKTLPRILPDEQAVTSWLTRLRFQFNSSAAAPWKDFWPDAGALLPGMVLGDRSGLTPELAQSMRTSGLTHLTAVSGTNCTISSCQSYFARQKLSRTAMACCHSLGAGAPDVRSIGRPRSKCLARGADGGGLGAVALLSGRPKSIGPLLSLTVIALLLLDPWLAGSFSFLLSVLATVGLISLGVPSQRWLAAILPGSLASAISVPLSAQLFCSPAIVLLQPQLASYTLPANILAAPVVAAGTIFGMLALCSVIFVPWLASVLLIVAGLTAGWVSTVARFFSELPGAALPWPPGWGGVVAMAAFSLSVVFLLFLGSIREKLPDPDGQNIAHLRTLNWFLRLRHQFVWPICVGSGGFLGFVIGRLMLRTAFGMPA</sequence>
<feature type="transmembrane region" description="Helical" evidence="6">
    <location>
        <begin position="408"/>
        <end position="430"/>
    </location>
</feature>
<feature type="transmembrane region" description="Helical" evidence="6">
    <location>
        <begin position="512"/>
        <end position="532"/>
    </location>
</feature>
<dbReference type="Proteomes" id="UP000002007">
    <property type="component" value="Chromosome"/>
</dbReference>
<reference evidence="9" key="1">
    <citation type="journal article" date="2008" name="J. Bacteriol.">
        <title>Genome sequence of the fish pathogen Renibacterium salmoninarum suggests reductive evolution away from an environmental Arthrobacter ancestor.</title>
        <authorList>
            <person name="Wiens G.D."/>
            <person name="Rockey D.D."/>
            <person name="Wu Z."/>
            <person name="Chang J."/>
            <person name="Levy R."/>
            <person name="Crane S."/>
            <person name="Chen D.S."/>
            <person name="Capri G.R."/>
            <person name="Burnett J.R."/>
            <person name="Sudheesh P.S."/>
            <person name="Schipma M.J."/>
            <person name="Burd H."/>
            <person name="Bhattacharyya A."/>
            <person name="Rhodes L.D."/>
            <person name="Kaul R."/>
            <person name="Strom M.S."/>
        </authorList>
    </citation>
    <scope>NUCLEOTIDE SEQUENCE [LARGE SCALE GENOMIC DNA]</scope>
    <source>
        <strain evidence="9">ATCC 33209 / DSM 20767 / JCM 11484 / NBRC 15589 / NCIMB 2235</strain>
    </source>
</reference>
<feature type="transmembrane region" description="Helical" evidence="6">
    <location>
        <begin position="381"/>
        <end position="401"/>
    </location>
</feature>
<evidence type="ECO:0000256" key="5">
    <source>
        <dbReference type="ARBA" id="ARBA00023136"/>
    </source>
</evidence>
<dbReference type="AlphaFoldDB" id="A9WS82"/>
<feature type="domain" description="ComEC/Rec2-related protein" evidence="7">
    <location>
        <begin position="267"/>
        <end position="528"/>
    </location>
</feature>
<evidence type="ECO:0000256" key="6">
    <source>
        <dbReference type="SAM" id="Phobius"/>
    </source>
</evidence>
<feature type="transmembrane region" description="Helical" evidence="6">
    <location>
        <begin position="106"/>
        <end position="125"/>
    </location>
</feature>
<keyword evidence="4 6" id="KW-1133">Transmembrane helix</keyword>
<dbReference type="HOGENOM" id="CLU_010363_8_2_11"/>
<evidence type="ECO:0000259" key="7">
    <source>
        <dbReference type="Pfam" id="PF03772"/>
    </source>
</evidence>
<comment type="subcellular location">
    <subcellularLocation>
        <location evidence="1">Cell membrane</location>
        <topology evidence="1">Multi-pass membrane protein</topology>
    </subcellularLocation>
</comment>
<proteinExistence type="predicted"/>
<evidence type="ECO:0000256" key="2">
    <source>
        <dbReference type="ARBA" id="ARBA00022475"/>
    </source>
</evidence>
<evidence type="ECO:0000256" key="4">
    <source>
        <dbReference type="ARBA" id="ARBA00022989"/>
    </source>
</evidence>
<evidence type="ECO:0000313" key="9">
    <source>
        <dbReference type="Proteomes" id="UP000002007"/>
    </source>
</evidence>
<evidence type="ECO:0000256" key="1">
    <source>
        <dbReference type="ARBA" id="ARBA00004651"/>
    </source>
</evidence>
<keyword evidence="9" id="KW-1185">Reference proteome</keyword>
<evidence type="ECO:0000256" key="3">
    <source>
        <dbReference type="ARBA" id="ARBA00022692"/>
    </source>
</evidence>
<evidence type="ECO:0000313" key="8">
    <source>
        <dbReference type="EMBL" id="ABY23670.1"/>
    </source>
</evidence>
<accession>A9WS82</accession>
<dbReference type="PANTHER" id="PTHR30619">
    <property type="entry name" value="DNA INTERNALIZATION/COMPETENCE PROTEIN COMEC/REC2"/>
    <property type="match status" value="1"/>
</dbReference>
<gene>
    <name evidence="8" type="ordered locus">RSal33209_1937</name>
</gene>
<dbReference type="GO" id="GO:0005886">
    <property type="term" value="C:plasma membrane"/>
    <property type="evidence" value="ECO:0007669"/>
    <property type="project" value="UniProtKB-SubCell"/>
</dbReference>
<dbReference type="NCBIfam" id="TIGR00360">
    <property type="entry name" value="ComEC_N-term"/>
    <property type="match status" value="1"/>
</dbReference>
<dbReference type="eggNOG" id="COG0658">
    <property type="taxonomic scope" value="Bacteria"/>
</dbReference>
<feature type="transmembrane region" description="Helical" evidence="6">
    <location>
        <begin position="65"/>
        <end position="85"/>
    </location>
</feature>
<dbReference type="Pfam" id="PF03772">
    <property type="entry name" value="Competence"/>
    <property type="match status" value="1"/>
</dbReference>
<dbReference type="InterPro" id="IPR052159">
    <property type="entry name" value="Competence_DNA_uptake"/>
</dbReference>
<feature type="transmembrane region" description="Helical" evidence="6">
    <location>
        <begin position="450"/>
        <end position="473"/>
    </location>
</feature>
<dbReference type="PANTHER" id="PTHR30619:SF7">
    <property type="entry name" value="BETA-LACTAMASE DOMAIN PROTEIN"/>
    <property type="match status" value="1"/>
</dbReference>
<organism evidence="8 9">
    <name type="scientific">Renibacterium salmoninarum (strain ATCC 33209 / DSM 20767 / JCM 11484 / NBRC 15589 / NCIMB 2235)</name>
    <dbReference type="NCBI Taxonomy" id="288705"/>
    <lineage>
        <taxon>Bacteria</taxon>
        <taxon>Bacillati</taxon>
        <taxon>Actinomycetota</taxon>
        <taxon>Actinomycetes</taxon>
        <taxon>Micrococcales</taxon>
        <taxon>Micrococcaceae</taxon>
        <taxon>Renibacterium</taxon>
    </lineage>
</organism>
<keyword evidence="3 6" id="KW-0812">Transmembrane</keyword>
<feature type="transmembrane region" description="Helical" evidence="6">
    <location>
        <begin position="563"/>
        <end position="584"/>
    </location>
</feature>
<feature type="transmembrane region" description="Helical" evidence="6">
    <location>
        <begin position="480"/>
        <end position="500"/>
    </location>
</feature>
<dbReference type="InterPro" id="IPR004477">
    <property type="entry name" value="ComEC_N"/>
</dbReference>